<evidence type="ECO:0000256" key="1">
    <source>
        <dbReference type="SAM" id="MobiDB-lite"/>
    </source>
</evidence>
<dbReference type="RefSeq" id="WP_190190589.1">
    <property type="nucleotide sequence ID" value="NZ_BMVU01000010.1"/>
</dbReference>
<organism evidence="3 4">
    <name type="scientific">Streptomyces minutiscleroticus</name>
    <dbReference type="NCBI Taxonomy" id="68238"/>
    <lineage>
        <taxon>Bacteria</taxon>
        <taxon>Bacillati</taxon>
        <taxon>Actinomycetota</taxon>
        <taxon>Actinomycetes</taxon>
        <taxon>Kitasatosporales</taxon>
        <taxon>Streptomycetaceae</taxon>
        <taxon>Streptomyces</taxon>
    </lineage>
</organism>
<sequence length="201" mass="21113">MLALAVSGCGISAELDRERNPERRPTPTPTPTPAPSRTYDAPAPAVPAASATPSPSVPGLQADDCPASGVRMTTGRVDGAMGLRSMILILMNCGTRPYRLEGHPAVGVLDGTGRLFPDVRSAEGTDGVPMAPADPGPAPLTLAPGGSAWAGLYWRMGNKRGEYLRVTPEKGRDAVTFRPLEYLDVDEHGTLGTTAWQPAER</sequence>
<proteinExistence type="predicted"/>
<name>A0A918NH28_9ACTN</name>
<dbReference type="Pfam" id="PF14016">
    <property type="entry name" value="DUF4232"/>
    <property type="match status" value="1"/>
</dbReference>
<dbReference type="Proteomes" id="UP000619244">
    <property type="component" value="Unassembled WGS sequence"/>
</dbReference>
<evidence type="ECO:0000313" key="3">
    <source>
        <dbReference type="EMBL" id="GGX72546.1"/>
    </source>
</evidence>
<feature type="compositionally biased region" description="Basic and acidic residues" evidence="1">
    <location>
        <begin position="14"/>
        <end position="25"/>
    </location>
</feature>
<dbReference type="InterPro" id="IPR025326">
    <property type="entry name" value="DUF4232"/>
</dbReference>
<dbReference type="EMBL" id="BMVU01000010">
    <property type="protein sequence ID" value="GGX72546.1"/>
    <property type="molecule type" value="Genomic_DNA"/>
</dbReference>
<dbReference type="AlphaFoldDB" id="A0A918NH28"/>
<evidence type="ECO:0000313" key="4">
    <source>
        <dbReference type="Proteomes" id="UP000619244"/>
    </source>
</evidence>
<feature type="region of interest" description="Disordered" evidence="1">
    <location>
        <begin position="1"/>
        <end position="67"/>
    </location>
</feature>
<evidence type="ECO:0000259" key="2">
    <source>
        <dbReference type="Pfam" id="PF14016"/>
    </source>
</evidence>
<protein>
    <recommendedName>
        <fullName evidence="2">DUF4232 domain-containing protein</fullName>
    </recommendedName>
</protein>
<accession>A0A918NH28</accession>
<feature type="compositionally biased region" description="Low complexity" evidence="1">
    <location>
        <begin position="35"/>
        <end position="58"/>
    </location>
</feature>
<keyword evidence="4" id="KW-1185">Reference proteome</keyword>
<feature type="domain" description="DUF4232" evidence="2">
    <location>
        <begin position="65"/>
        <end position="197"/>
    </location>
</feature>
<reference evidence="3" key="2">
    <citation type="submission" date="2020-09" db="EMBL/GenBank/DDBJ databases">
        <authorList>
            <person name="Sun Q."/>
            <person name="Ohkuma M."/>
        </authorList>
    </citation>
    <scope>NUCLEOTIDE SEQUENCE</scope>
    <source>
        <strain evidence="3">JCM 4790</strain>
    </source>
</reference>
<comment type="caution">
    <text evidence="3">The sequence shown here is derived from an EMBL/GenBank/DDBJ whole genome shotgun (WGS) entry which is preliminary data.</text>
</comment>
<reference evidence="3" key="1">
    <citation type="journal article" date="2014" name="Int. J. Syst. Evol. Microbiol.">
        <title>Complete genome sequence of Corynebacterium casei LMG S-19264T (=DSM 44701T), isolated from a smear-ripened cheese.</title>
        <authorList>
            <consortium name="US DOE Joint Genome Institute (JGI-PGF)"/>
            <person name="Walter F."/>
            <person name="Albersmeier A."/>
            <person name="Kalinowski J."/>
            <person name="Ruckert C."/>
        </authorList>
    </citation>
    <scope>NUCLEOTIDE SEQUENCE</scope>
    <source>
        <strain evidence="3">JCM 4790</strain>
    </source>
</reference>
<gene>
    <name evidence="3" type="ORF">GCM10010358_28720</name>
</gene>